<name>A0ABW0TDP3_9BACL</name>
<reference evidence="3" key="1">
    <citation type="journal article" date="2019" name="Int. J. Syst. Evol. Microbiol.">
        <title>The Global Catalogue of Microorganisms (GCM) 10K type strain sequencing project: providing services to taxonomists for standard genome sequencing and annotation.</title>
        <authorList>
            <consortium name="The Broad Institute Genomics Platform"/>
            <consortium name="The Broad Institute Genome Sequencing Center for Infectious Disease"/>
            <person name="Wu L."/>
            <person name="Ma J."/>
        </authorList>
    </citation>
    <scope>NUCLEOTIDE SEQUENCE [LARGE SCALE GENOMIC DNA]</scope>
    <source>
        <strain evidence="3">CGMCC 4.1434</strain>
    </source>
</reference>
<keyword evidence="3" id="KW-1185">Reference proteome</keyword>
<gene>
    <name evidence="2" type="ORF">ACFPRA_01030</name>
</gene>
<dbReference type="InterPro" id="IPR052698">
    <property type="entry name" value="MoCofactor_Util/Proc"/>
</dbReference>
<dbReference type="PANTHER" id="PTHR30388:SF6">
    <property type="entry name" value="XANTHINE DEHYDROGENASE SUBUNIT A-RELATED"/>
    <property type="match status" value="1"/>
</dbReference>
<evidence type="ECO:0000313" key="3">
    <source>
        <dbReference type="Proteomes" id="UP001596109"/>
    </source>
</evidence>
<dbReference type="Gene3D" id="3.40.50.720">
    <property type="entry name" value="NAD(P)-binding Rossmann-like Domain"/>
    <property type="match status" value="1"/>
</dbReference>
<evidence type="ECO:0000313" key="2">
    <source>
        <dbReference type="EMBL" id="MFC5587491.1"/>
    </source>
</evidence>
<feature type="domain" description="XdhC Rossmann" evidence="1">
    <location>
        <begin position="21"/>
        <end position="154"/>
    </location>
</feature>
<dbReference type="InterPro" id="IPR027051">
    <property type="entry name" value="XdhC_Rossmann_dom"/>
</dbReference>
<dbReference type="Proteomes" id="UP001596109">
    <property type="component" value="Unassembled WGS sequence"/>
</dbReference>
<evidence type="ECO:0000259" key="1">
    <source>
        <dbReference type="Pfam" id="PF13478"/>
    </source>
</evidence>
<dbReference type="EMBL" id="JBHSNO010000001">
    <property type="protein sequence ID" value="MFC5587491.1"/>
    <property type="molecule type" value="Genomic_DNA"/>
</dbReference>
<organism evidence="2 3">
    <name type="scientific">Sporosarcina soli</name>
    <dbReference type="NCBI Taxonomy" id="334736"/>
    <lineage>
        <taxon>Bacteria</taxon>
        <taxon>Bacillati</taxon>
        <taxon>Bacillota</taxon>
        <taxon>Bacilli</taxon>
        <taxon>Bacillales</taxon>
        <taxon>Caryophanaceae</taxon>
        <taxon>Sporosarcina</taxon>
    </lineage>
</organism>
<accession>A0ABW0TDP3</accession>
<protein>
    <submittedName>
        <fullName evidence="2">XdhC family protein</fullName>
    </submittedName>
</protein>
<comment type="caution">
    <text evidence="2">The sequence shown here is derived from an EMBL/GenBank/DDBJ whole genome shotgun (WGS) entry which is preliminary data.</text>
</comment>
<sequence length="163" mass="18108">MMTLDGNSFYCQIILPQPTFYIIRTGADARPLAQFACQAGYAIHLLDWRQSLCNARHFPMADSFLIGDIGFLIAEIQFSPLDSVVIMTLDYQLDVRILQQFQNIQVLYPGFLGSKRRTERLLGGAIPAWIHSPVGLSIGADGPEEIAVSIVVELIAVRRGKLT</sequence>
<dbReference type="Pfam" id="PF13478">
    <property type="entry name" value="XdhC_C"/>
    <property type="match status" value="1"/>
</dbReference>
<dbReference type="RefSeq" id="WP_381429548.1">
    <property type="nucleotide sequence ID" value="NZ_JBHSNO010000001.1"/>
</dbReference>
<dbReference type="PANTHER" id="PTHR30388">
    <property type="entry name" value="ALDEHYDE OXIDOREDUCTASE MOLYBDENUM COFACTOR ASSEMBLY PROTEIN"/>
    <property type="match status" value="1"/>
</dbReference>
<proteinExistence type="predicted"/>